<name>A0A1X0DN14_9MYCO</name>
<dbReference type="Proteomes" id="UP000192801">
    <property type="component" value="Unassembled WGS sequence"/>
</dbReference>
<feature type="signal peptide" evidence="2">
    <location>
        <begin position="1"/>
        <end position="26"/>
    </location>
</feature>
<dbReference type="RefSeq" id="WP_083028950.1">
    <property type="nucleotide sequence ID" value="NZ_AP022618.1"/>
</dbReference>
<evidence type="ECO:0000256" key="1">
    <source>
        <dbReference type="SAM" id="MobiDB-lite"/>
    </source>
</evidence>
<evidence type="ECO:0000313" key="3">
    <source>
        <dbReference type="EMBL" id="ORA73778.1"/>
    </source>
</evidence>
<keyword evidence="2" id="KW-0732">Signal</keyword>
<feature type="chain" id="PRO_5043994268" evidence="2">
    <location>
        <begin position="27"/>
        <end position="170"/>
    </location>
</feature>
<gene>
    <name evidence="3" type="ORF">BST26_00955</name>
</gene>
<dbReference type="STRING" id="444597.BST26_00955"/>
<proteinExistence type="predicted"/>
<dbReference type="EMBL" id="MVHS01000002">
    <property type="protein sequence ID" value="ORA73778.1"/>
    <property type="molecule type" value="Genomic_DNA"/>
</dbReference>
<dbReference type="PROSITE" id="PS51257">
    <property type="entry name" value="PROKAR_LIPOPROTEIN"/>
    <property type="match status" value="1"/>
</dbReference>
<organism evidence="3 4">
    <name type="scientific">Mycolicibacterium insubricum</name>
    <dbReference type="NCBI Taxonomy" id="444597"/>
    <lineage>
        <taxon>Bacteria</taxon>
        <taxon>Bacillati</taxon>
        <taxon>Actinomycetota</taxon>
        <taxon>Actinomycetes</taxon>
        <taxon>Mycobacteriales</taxon>
        <taxon>Mycobacteriaceae</taxon>
        <taxon>Mycolicibacterium</taxon>
    </lineage>
</organism>
<feature type="region of interest" description="Disordered" evidence="1">
    <location>
        <begin position="66"/>
        <end position="98"/>
    </location>
</feature>
<reference evidence="3 4" key="1">
    <citation type="submission" date="2016-12" db="EMBL/GenBank/DDBJ databases">
        <title>The new phylogeny of genus Mycobacterium.</title>
        <authorList>
            <person name="Tortoli E."/>
            <person name="Trovato A."/>
            <person name="Cirillo D.M."/>
        </authorList>
    </citation>
    <scope>NUCLEOTIDE SEQUENCE [LARGE SCALE GENOMIC DNA]</scope>
    <source>
        <strain evidence="3 4">DSM 45130</strain>
    </source>
</reference>
<keyword evidence="4" id="KW-1185">Reference proteome</keyword>
<feature type="compositionally biased region" description="Low complexity" evidence="1">
    <location>
        <begin position="143"/>
        <end position="170"/>
    </location>
</feature>
<sequence length="170" mass="16629">MHAKILVGALGAAGCWALLLAGPAAADPDGPAAGPGPAVVVAADSAPAAVPVTEATGAGDVPAAAVTEAAPAPVPHLSSPDNLPPGTTSAADDGPRSHGVTYLRELWHAYQTQEVSGSDVLLLLSQRPMSPGTSARSPMSSGPQAPAADQPAAEPAPVEPVTQPAAPEHE</sequence>
<evidence type="ECO:0000256" key="2">
    <source>
        <dbReference type="SAM" id="SignalP"/>
    </source>
</evidence>
<dbReference type="OrthoDB" id="4752297at2"/>
<feature type="compositionally biased region" description="Polar residues" evidence="1">
    <location>
        <begin position="127"/>
        <end position="142"/>
    </location>
</feature>
<protein>
    <submittedName>
        <fullName evidence="3">Uncharacterized protein</fullName>
    </submittedName>
</protein>
<feature type="compositionally biased region" description="Polar residues" evidence="1">
    <location>
        <begin position="79"/>
        <end position="90"/>
    </location>
</feature>
<comment type="caution">
    <text evidence="3">The sequence shown here is derived from an EMBL/GenBank/DDBJ whole genome shotgun (WGS) entry which is preliminary data.</text>
</comment>
<feature type="region of interest" description="Disordered" evidence="1">
    <location>
        <begin position="126"/>
        <end position="170"/>
    </location>
</feature>
<evidence type="ECO:0000313" key="4">
    <source>
        <dbReference type="Proteomes" id="UP000192801"/>
    </source>
</evidence>
<accession>A0A1X0DN14</accession>
<dbReference type="AlphaFoldDB" id="A0A1X0DN14"/>